<feature type="transmembrane region" description="Helical" evidence="9">
    <location>
        <begin position="301"/>
        <end position="326"/>
    </location>
</feature>
<feature type="transmembrane region" description="Helical" evidence="9">
    <location>
        <begin position="278"/>
        <end position="295"/>
    </location>
</feature>
<evidence type="ECO:0000313" key="11">
    <source>
        <dbReference type="EMBL" id="MFC4541965.1"/>
    </source>
</evidence>
<organism evidence="11 12">
    <name type="scientific">Halosolutus amylolyticus</name>
    <dbReference type="NCBI Taxonomy" id="2932267"/>
    <lineage>
        <taxon>Archaea</taxon>
        <taxon>Methanobacteriati</taxon>
        <taxon>Methanobacteriota</taxon>
        <taxon>Stenosarchaea group</taxon>
        <taxon>Halobacteria</taxon>
        <taxon>Halobacteriales</taxon>
        <taxon>Natrialbaceae</taxon>
        <taxon>Halosolutus</taxon>
    </lineage>
</organism>
<feature type="transmembrane region" description="Helical" evidence="9">
    <location>
        <begin position="34"/>
        <end position="53"/>
    </location>
</feature>
<feature type="transmembrane region" description="Helical" evidence="9">
    <location>
        <begin position="123"/>
        <end position="144"/>
    </location>
</feature>
<name>A0ABD5PMY0_9EURY</name>
<evidence type="ECO:0000256" key="3">
    <source>
        <dbReference type="ARBA" id="ARBA00022449"/>
    </source>
</evidence>
<dbReference type="InterPro" id="IPR006153">
    <property type="entry name" value="Cation/H_exchanger_TM"/>
</dbReference>
<evidence type="ECO:0000256" key="9">
    <source>
        <dbReference type="SAM" id="Phobius"/>
    </source>
</evidence>
<feature type="transmembrane region" description="Helical" evidence="9">
    <location>
        <begin position="338"/>
        <end position="359"/>
    </location>
</feature>
<keyword evidence="5 9" id="KW-0812">Transmembrane</keyword>
<keyword evidence="3" id="KW-0050">Antiport</keyword>
<keyword evidence="7" id="KW-0406">Ion transport</keyword>
<evidence type="ECO:0000256" key="8">
    <source>
        <dbReference type="ARBA" id="ARBA00023136"/>
    </source>
</evidence>
<keyword evidence="4" id="KW-1003">Cell membrane</keyword>
<dbReference type="AlphaFoldDB" id="A0ABD5PMY0"/>
<evidence type="ECO:0000256" key="1">
    <source>
        <dbReference type="ARBA" id="ARBA00004651"/>
    </source>
</evidence>
<dbReference type="Pfam" id="PF00999">
    <property type="entry name" value="Na_H_Exchanger"/>
    <property type="match status" value="1"/>
</dbReference>
<evidence type="ECO:0000256" key="7">
    <source>
        <dbReference type="ARBA" id="ARBA00023065"/>
    </source>
</evidence>
<keyword evidence="12" id="KW-1185">Reference proteome</keyword>
<keyword evidence="2" id="KW-0813">Transport</keyword>
<evidence type="ECO:0000256" key="6">
    <source>
        <dbReference type="ARBA" id="ARBA00022989"/>
    </source>
</evidence>
<feature type="transmembrane region" description="Helical" evidence="9">
    <location>
        <begin position="233"/>
        <end position="266"/>
    </location>
</feature>
<dbReference type="GO" id="GO:0006811">
    <property type="term" value="P:monoatomic ion transport"/>
    <property type="evidence" value="ECO:0007669"/>
    <property type="project" value="UniProtKB-KW"/>
</dbReference>
<gene>
    <name evidence="11" type="ORF">ACFO5R_08505</name>
</gene>
<protein>
    <submittedName>
        <fullName evidence="11">Cation:proton antiporter</fullName>
    </submittedName>
</protein>
<dbReference type="GO" id="GO:0005886">
    <property type="term" value="C:plasma membrane"/>
    <property type="evidence" value="ECO:0007669"/>
    <property type="project" value="UniProtKB-SubCell"/>
</dbReference>
<dbReference type="PANTHER" id="PTHR32507">
    <property type="entry name" value="NA(+)/H(+) ANTIPORTER 1"/>
    <property type="match status" value="1"/>
</dbReference>
<dbReference type="Proteomes" id="UP001595898">
    <property type="component" value="Unassembled WGS sequence"/>
</dbReference>
<dbReference type="GO" id="GO:0015297">
    <property type="term" value="F:antiporter activity"/>
    <property type="evidence" value="ECO:0007669"/>
    <property type="project" value="UniProtKB-KW"/>
</dbReference>
<dbReference type="EMBL" id="JBHSFA010000005">
    <property type="protein sequence ID" value="MFC4541965.1"/>
    <property type="molecule type" value="Genomic_DNA"/>
</dbReference>
<evidence type="ECO:0000256" key="4">
    <source>
        <dbReference type="ARBA" id="ARBA00022475"/>
    </source>
</evidence>
<comment type="caution">
    <text evidence="11">The sequence shown here is derived from an EMBL/GenBank/DDBJ whole genome shotgun (WGS) entry which is preliminary data.</text>
</comment>
<keyword evidence="8 9" id="KW-0472">Membrane</keyword>
<proteinExistence type="predicted"/>
<dbReference type="InterPro" id="IPR038770">
    <property type="entry name" value="Na+/solute_symporter_sf"/>
</dbReference>
<feature type="transmembrane region" description="Helical" evidence="9">
    <location>
        <begin position="379"/>
        <end position="404"/>
    </location>
</feature>
<evidence type="ECO:0000256" key="2">
    <source>
        <dbReference type="ARBA" id="ARBA00022448"/>
    </source>
</evidence>
<evidence type="ECO:0000259" key="10">
    <source>
        <dbReference type="Pfam" id="PF00999"/>
    </source>
</evidence>
<evidence type="ECO:0000313" key="12">
    <source>
        <dbReference type="Proteomes" id="UP001595898"/>
    </source>
</evidence>
<feature type="transmembrane region" description="Helical" evidence="9">
    <location>
        <begin position="93"/>
        <end position="116"/>
    </location>
</feature>
<comment type="subcellular location">
    <subcellularLocation>
        <location evidence="1">Cell membrane</location>
        <topology evidence="1">Multi-pass membrane protein</topology>
    </subcellularLocation>
</comment>
<dbReference type="Gene3D" id="1.20.1530.20">
    <property type="match status" value="1"/>
</dbReference>
<feature type="domain" description="Cation/H+ exchanger transmembrane" evidence="10">
    <location>
        <begin position="18"/>
        <end position="391"/>
    </location>
</feature>
<sequence length="411" mass="42290">MSIHVDLDLVALVAAVVGLGVGAQFLAAKYRVPSVLFLIAAGVTVGPEGLGIITTDTFGAALSTIVGVSVAIIVFEGSFRLDFETVSDAPRAVWWLITVGAATTFVGTALTVRFLLGPSWDISLLVAALLVATGPTVITPILAVVPVREAVATTLETEGIVNDVTAAILAIVLFKAMTARELAPRGYVVLFAERLGMGIATGLVIAAVVWVLLTRVDLPAEASPQTARLLTLAAAVVAFAIADSVFSEAGIAAAATAGFVLGNLDLPHRESILQFKRDVTLLVLSFVFIALAALLEFSELVALGVSGLAVVAVLTIVLRPLVVFASTAGGGFSSRERLFLSFVGPRGIIPASVATLFAIRLRTGSPPTDPAGADVLLGTVFLVILVTVVVEAGFAGQIAAALGVTRSDDRE</sequence>
<reference evidence="11 12" key="1">
    <citation type="journal article" date="2019" name="Int. J. Syst. Evol. Microbiol.">
        <title>The Global Catalogue of Microorganisms (GCM) 10K type strain sequencing project: providing services to taxonomists for standard genome sequencing and annotation.</title>
        <authorList>
            <consortium name="The Broad Institute Genomics Platform"/>
            <consortium name="The Broad Institute Genome Sequencing Center for Infectious Disease"/>
            <person name="Wu L."/>
            <person name="Ma J."/>
        </authorList>
    </citation>
    <scope>NUCLEOTIDE SEQUENCE [LARGE SCALE GENOMIC DNA]</scope>
    <source>
        <strain evidence="11 12">WLHS5</strain>
    </source>
</reference>
<evidence type="ECO:0000256" key="5">
    <source>
        <dbReference type="ARBA" id="ARBA00022692"/>
    </source>
</evidence>
<accession>A0ABD5PMY0</accession>
<feature type="transmembrane region" description="Helical" evidence="9">
    <location>
        <begin position="7"/>
        <end position="28"/>
    </location>
</feature>
<feature type="transmembrane region" description="Helical" evidence="9">
    <location>
        <begin position="60"/>
        <end position="81"/>
    </location>
</feature>
<feature type="transmembrane region" description="Helical" evidence="9">
    <location>
        <begin position="195"/>
        <end position="213"/>
    </location>
</feature>
<dbReference type="RefSeq" id="WP_382181912.1">
    <property type="nucleotide sequence ID" value="NZ_JALIQP010000004.1"/>
</dbReference>
<dbReference type="PANTHER" id="PTHR32507:SF0">
    <property type="entry name" value="NA(+)_H(+) ANTIPORTER 2-RELATED"/>
    <property type="match status" value="1"/>
</dbReference>
<keyword evidence="6 9" id="KW-1133">Transmembrane helix</keyword>